<reference evidence="1" key="1">
    <citation type="submission" date="2021-06" db="EMBL/GenBank/DDBJ databases">
        <authorList>
            <person name="Kallberg Y."/>
            <person name="Tangrot J."/>
            <person name="Rosling A."/>
        </authorList>
    </citation>
    <scope>NUCLEOTIDE SEQUENCE</scope>
    <source>
        <strain evidence="1">IL203A</strain>
    </source>
</reference>
<proteinExistence type="predicted"/>
<organism evidence="1 2">
    <name type="scientific">Dentiscutata heterogama</name>
    <dbReference type="NCBI Taxonomy" id="1316150"/>
    <lineage>
        <taxon>Eukaryota</taxon>
        <taxon>Fungi</taxon>
        <taxon>Fungi incertae sedis</taxon>
        <taxon>Mucoromycota</taxon>
        <taxon>Glomeromycotina</taxon>
        <taxon>Glomeromycetes</taxon>
        <taxon>Diversisporales</taxon>
        <taxon>Gigasporaceae</taxon>
        <taxon>Dentiscutata</taxon>
    </lineage>
</organism>
<comment type="caution">
    <text evidence="1">The sequence shown here is derived from an EMBL/GenBank/DDBJ whole genome shotgun (WGS) entry which is preliminary data.</text>
</comment>
<accession>A0ACA9KJK6</accession>
<dbReference type="Proteomes" id="UP000789702">
    <property type="component" value="Unassembled WGS sequence"/>
</dbReference>
<protein>
    <submittedName>
        <fullName evidence="1">4322_t:CDS:1</fullName>
    </submittedName>
</protein>
<sequence length="58" mass="6821">MSEKYKKQRNRYKQLRTNKTKMLTTTAIQIHININTINALSVQPMPCSYYNSQDLATK</sequence>
<evidence type="ECO:0000313" key="2">
    <source>
        <dbReference type="Proteomes" id="UP000789702"/>
    </source>
</evidence>
<name>A0ACA9KJK6_9GLOM</name>
<gene>
    <name evidence="1" type="ORF">DHETER_LOCUS1962</name>
</gene>
<dbReference type="EMBL" id="CAJVPU010001297">
    <property type="protein sequence ID" value="CAG8476966.1"/>
    <property type="molecule type" value="Genomic_DNA"/>
</dbReference>
<evidence type="ECO:0000313" key="1">
    <source>
        <dbReference type="EMBL" id="CAG8476966.1"/>
    </source>
</evidence>
<keyword evidence="2" id="KW-1185">Reference proteome</keyword>